<proteinExistence type="predicted"/>
<reference evidence="1 2" key="1">
    <citation type="submission" date="2009-11" db="EMBL/GenBank/DDBJ databases">
        <authorList>
            <person name="Weinstock G."/>
            <person name="Sodergren E."/>
            <person name="Clifton S."/>
            <person name="Fulton L."/>
            <person name="Fulton B."/>
            <person name="Courtney L."/>
            <person name="Fronick C."/>
            <person name="Harrison M."/>
            <person name="Strong C."/>
            <person name="Farmer C."/>
            <person name="Delahaunty K."/>
            <person name="Markovic C."/>
            <person name="Hall O."/>
            <person name="Minx P."/>
            <person name="Tomlinson C."/>
            <person name="Mitreva M."/>
            <person name="Nelson J."/>
            <person name="Hou S."/>
            <person name="Wollam A."/>
            <person name="Pepin K.H."/>
            <person name="Johnson M."/>
            <person name="Bhonagiri V."/>
            <person name="Nash W.E."/>
            <person name="Warren W."/>
            <person name="Chinwalla A."/>
            <person name="Mardis E.R."/>
            <person name="Wilson R.K."/>
        </authorList>
    </citation>
    <scope>NUCLEOTIDE SEQUENCE [LARGE SCALE GENOMIC DNA]</scope>
    <source>
        <strain evidence="1 2">DSM 20093</strain>
    </source>
</reference>
<comment type="caution">
    <text evidence="1">The sequence shown here is derived from an EMBL/GenBank/DDBJ whole genome shotgun (WGS) entry which is preliminary data.</text>
</comment>
<dbReference type="EMBL" id="ABXB03000003">
    <property type="protein sequence ID" value="EFA22859.1"/>
    <property type="molecule type" value="Genomic_DNA"/>
</dbReference>
<sequence>MLVCLAVPSVCSRSQSYAALFAVLDCCQVICSGMQLMQPRKALEPLLRSQTPPAFLVHELDS</sequence>
<organism evidence="1 2">
    <name type="scientific">Bifidobacterium gallicum DSM 20093 = LMG 11596</name>
    <dbReference type="NCBI Taxonomy" id="561180"/>
    <lineage>
        <taxon>Bacteria</taxon>
        <taxon>Bacillati</taxon>
        <taxon>Actinomycetota</taxon>
        <taxon>Actinomycetes</taxon>
        <taxon>Bifidobacteriales</taxon>
        <taxon>Bifidobacteriaceae</taxon>
        <taxon>Bifidobacterium</taxon>
    </lineage>
</organism>
<evidence type="ECO:0000313" key="2">
    <source>
        <dbReference type="Proteomes" id="UP000003656"/>
    </source>
</evidence>
<name>D1NVK8_9BIFI</name>
<dbReference type="Proteomes" id="UP000003656">
    <property type="component" value="Unassembled WGS sequence"/>
</dbReference>
<protein>
    <submittedName>
        <fullName evidence="1">Uncharacterized protein</fullName>
    </submittedName>
</protein>
<gene>
    <name evidence="1" type="ORF">BIFGAL_03897</name>
</gene>
<evidence type="ECO:0000313" key="1">
    <source>
        <dbReference type="EMBL" id="EFA22859.1"/>
    </source>
</evidence>
<dbReference type="AlphaFoldDB" id="D1NVK8"/>
<accession>D1NVK8</accession>